<dbReference type="PRINTS" id="PR01754">
    <property type="entry name" value="SACTRNSFRASE"/>
</dbReference>
<keyword evidence="2" id="KW-0012">Acyltransferase</keyword>
<organism evidence="4 5">
    <name type="scientific">Paenibacillus typhae</name>
    <dbReference type="NCBI Taxonomy" id="1174501"/>
    <lineage>
        <taxon>Bacteria</taxon>
        <taxon>Bacillati</taxon>
        <taxon>Bacillota</taxon>
        <taxon>Bacilli</taxon>
        <taxon>Bacillales</taxon>
        <taxon>Paenibacillaceae</taxon>
        <taxon>Paenibacillus</taxon>
    </lineage>
</organism>
<dbReference type="PANTHER" id="PTHR43420">
    <property type="entry name" value="ACETYLTRANSFERASE"/>
    <property type="match status" value="1"/>
</dbReference>
<dbReference type="Pfam" id="PF00583">
    <property type="entry name" value="Acetyltransf_1"/>
    <property type="match status" value="1"/>
</dbReference>
<accession>A0A1G9EHB5</accession>
<keyword evidence="1 4" id="KW-0808">Transferase</keyword>
<evidence type="ECO:0000256" key="2">
    <source>
        <dbReference type="ARBA" id="ARBA00023315"/>
    </source>
</evidence>
<gene>
    <name evidence="4" type="ORF">SAMN05216192_15320</name>
</gene>
<dbReference type="EMBL" id="FNDX01000053">
    <property type="protein sequence ID" value="SDK75539.1"/>
    <property type="molecule type" value="Genomic_DNA"/>
</dbReference>
<proteinExistence type="predicted"/>
<dbReference type="InterPro" id="IPR050680">
    <property type="entry name" value="YpeA/RimI_acetyltransf"/>
</dbReference>
<evidence type="ECO:0000313" key="4">
    <source>
        <dbReference type="EMBL" id="SDK75539.1"/>
    </source>
</evidence>
<dbReference type="Proteomes" id="UP000199050">
    <property type="component" value="Unassembled WGS sequence"/>
</dbReference>
<dbReference type="InterPro" id="IPR008125">
    <property type="entry name" value="Streptothricin_AcTrfase"/>
</dbReference>
<dbReference type="InterPro" id="IPR016181">
    <property type="entry name" value="Acyl_CoA_acyltransferase"/>
</dbReference>
<reference evidence="5" key="1">
    <citation type="submission" date="2016-10" db="EMBL/GenBank/DDBJ databases">
        <authorList>
            <person name="Varghese N."/>
            <person name="Submissions S."/>
        </authorList>
    </citation>
    <scope>NUCLEOTIDE SEQUENCE [LARGE SCALE GENOMIC DNA]</scope>
    <source>
        <strain evidence="5">CGMCC 1.11012</strain>
    </source>
</reference>
<dbReference type="PROSITE" id="PS51186">
    <property type="entry name" value="GNAT"/>
    <property type="match status" value="1"/>
</dbReference>
<dbReference type="InterPro" id="IPR000182">
    <property type="entry name" value="GNAT_dom"/>
</dbReference>
<dbReference type="AlphaFoldDB" id="A0A1G9EHB5"/>
<dbReference type="Gene3D" id="3.40.630.30">
    <property type="match status" value="1"/>
</dbReference>
<evidence type="ECO:0000259" key="3">
    <source>
        <dbReference type="PROSITE" id="PS51186"/>
    </source>
</evidence>
<protein>
    <submittedName>
        <fullName evidence="4">Acetyltransferase (GNAT) family protein</fullName>
    </submittedName>
</protein>
<evidence type="ECO:0000256" key="1">
    <source>
        <dbReference type="ARBA" id="ARBA00022679"/>
    </source>
</evidence>
<dbReference type="SUPFAM" id="SSF55729">
    <property type="entry name" value="Acyl-CoA N-acyltransferases (Nat)"/>
    <property type="match status" value="1"/>
</dbReference>
<dbReference type="GO" id="GO:0016747">
    <property type="term" value="F:acyltransferase activity, transferring groups other than amino-acyl groups"/>
    <property type="evidence" value="ECO:0007669"/>
    <property type="project" value="InterPro"/>
</dbReference>
<feature type="domain" description="N-acetyltransferase" evidence="3">
    <location>
        <begin position="22"/>
        <end position="170"/>
    </location>
</feature>
<dbReference type="PANTHER" id="PTHR43420:SF51">
    <property type="entry name" value="PEPTIDYL-LYSINE N-ACETYLTRANSFERASE YIAC"/>
    <property type="match status" value="1"/>
</dbReference>
<dbReference type="STRING" id="1174501.SAMN05216192_15320"/>
<name>A0A1G9EHB5_9BACL</name>
<evidence type="ECO:0000313" key="5">
    <source>
        <dbReference type="Proteomes" id="UP000199050"/>
    </source>
</evidence>
<sequence>MTHATMEDYNKPNEEFPVTGRILLRYESGEWTYTEETLAEPYMKRYADEELDAAYIEEDGKAVFLYYDGADCSGRIRLRTNWNGYAMVEEIGVAGSRRQQGIGTRLMDRGVEWAQQHKLAGLMLETQDVNAAACRFYARYGFVIGGADNMLYSGFPAGAEQAIFWYYKFQEKVLTLR</sequence>
<dbReference type="CDD" id="cd04301">
    <property type="entry name" value="NAT_SF"/>
    <property type="match status" value="1"/>
</dbReference>
<keyword evidence="5" id="KW-1185">Reference proteome</keyword>